<comment type="catalytic activity">
    <reaction evidence="5">
        <text>N-acetyl-(2S,6S)-2,6-diaminopimelate + H2O = (2S,6S)-2,6-diaminopimelate + acetate</text>
        <dbReference type="Rhea" id="RHEA:20405"/>
        <dbReference type="ChEBI" id="CHEBI:15377"/>
        <dbReference type="ChEBI" id="CHEBI:30089"/>
        <dbReference type="ChEBI" id="CHEBI:57609"/>
        <dbReference type="ChEBI" id="CHEBI:58767"/>
        <dbReference type="EC" id="3.5.1.47"/>
    </reaction>
</comment>
<comment type="pathway">
    <text evidence="5">Amino-acid biosynthesis; L-lysine biosynthesis via DAP pathway; LL-2,6-diaminopimelate from (S)-tetrahydrodipicolinate (acetylase route): step 3/3.</text>
</comment>
<dbReference type="FunFam" id="3.30.70.360:FF:000001">
    <property type="entry name" value="N-acetyldiaminopimelate deacetylase"/>
    <property type="match status" value="1"/>
</dbReference>
<evidence type="ECO:0000256" key="4">
    <source>
        <dbReference type="ARBA" id="ARBA00023154"/>
    </source>
</evidence>
<dbReference type="Gene3D" id="3.40.630.10">
    <property type="entry name" value="Zn peptidases"/>
    <property type="match status" value="1"/>
</dbReference>
<reference evidence="8 9" key="1">
    <citation type="journal article" date="2015" name="Genome Announc.">
        <title>Expanding the biotechnology potential of lactobacilli through comparative genomics of 213 strains and associated genera.</title>
        <authorList>
            <person name="Sun Z."/>
            <person name="Harris H.M."/>
            <person name="McCann A."/>
            <person name="Guo C."/>
            <person name="Argimon S."/>
            <person name="Zhang W."/>
            <person name="Yang X."/>
            <person name="Jeffery I.B."/>
            <person name="Cooney J.C."/>
            <person name="Kagawa T.F."/>
            <person name="Liu W."/>
            <person name="Song Y."/>
            <person name="Salvetti E."/>
            <person name="Wrobel A."/>
            <person name="Rasinkangas P."/>
            <person name="Parkhill J."/>
            <person name="Rea M.C."/>
            <person name="O'Sullivan O."/>
            <person name="Ritari J."/>
            <person name="Douillard F.P."/>
            <person name="Paul Ross R."/>
            <person name="Yang R."/>
            <person name="Briner A.E."/>
            <person name="Felis G.E."/>
            <person name="de Vos W.M."/>
            <person name="Barrangou R."/>
            <person name="Klaenhammer T.R."/>
            <person name="Caufield P.W."/>
            <person name="Cui Y."/>
            <person name="Zhang H."/>
            <person name="O'Toole P.W."/>
        </authorList>
    </citation>
    <scope>NUCLEOTIDE SEQUENCE [LARGE SCALE GENOMIC DNA]</scope>
    <source>
        <strain evidence="8 9">DSM 21376</strain>
    </source>
</reference>
<keyword evidence="6" id="KW-0479">Metal-binding</keyword>
<dbReference type="EC" id="3.5.1.47" evidence="5"/>
<evidence type="ECO:0000256" key="2">
    <source>
        <dbReference type="ARBA" id="ARBA00022801"/>
    </source>
</evidence>
<gene>
    <name evidence="8" type="ORF">FD15_GL001051</name>
</gene>
<comment type="similarity">
    <text evidence="5">Belongs to the peptidase M20A family. N-acetyldiaminopimelate deacetylase subfamily.</text>
</comment>
<dbReference type="GO" id="GO:0046872">
    <property type="term" value="F:metal ion binding"/>
    <property type="evidence" value="ECO:0007669"/>
    <property type="project" value="UniProtKB-KW"/>
</dbReference>
<dbReference type="PIRSF" id="PIRSF005962">
    <property type="entry name" value="Pept_M20D_amidohydro"/>
    <property type="match status" value="1"/>
</dbReference>
<feature type="binding site" evidence="6">
    <location>
        <position position="355"/>
    </location>
    <ligand>
        <name>Mn(2+)</name>
        <dbReference type="ChEBI" id="CHEBI:29035"/>
        <label>2</label>
    </ligand>
</feature>
<dbReference type="InterPro" id="IPR002933">
    <property type="entry name" value="Peptidase_M20"/>
</dbReference>
<evidence type="ECO:0000313" key="9">
    <source>
        <dbReference type="Proteomes" id="UP000050961"/>
    </source>
</evidence>
<evidence type="ECO:0000256" key="5">
    <source>
        <dbReference type="HAMAP-Rule" id="MF_01692"/>
    </source>
</evidence>
<keyword evidence="4 5" id="KW-0457">Lysine biosynthesis</keyword>
<feature type="active site" description="Proton acceptor" evidence="5">
    <location>
        <position position="135"/>
    </location>
</feature>
<dbReference type="InterPro" id="IPR017439">
    <property type="entry name" value="Amidohydrolase"/>
</dbReference>
<dbReference type="STRING" id="1423806.FD15_GL001051"/>
<dbReference type="Gene3D" id="3.30.70.360">
    <property type="match status" value="1"/>
</dbReference>
<dbReference type="PATRIC" id="fig|1423806.3.peg.1068"/>
<dbReference type="AlphaFoldDB" id="A0A023D047"/>
<keyword evidence="9" id="KW-1185">Reference proteome</keyword>
<evidence type="ECO:0000256" key="1">
    <source>
        <dbReference type="ARBA" id="ARBA00022605"/>
    </source>
</evidence>
<dbReference type="Proteomes" id="UP000050961">
    <property type="component" value="Unassembled WGS sequence"/>
</dbReference>
<dbReference type="PANTHER" id="PTHR11014:SF98">
    <property type="entry name" value="N-ACETYLDIAMINOPIMELATE DEACETYLASE"/>
    <property type="match status" value="1"/>
</dbReference>
<comment type="cofactor">
    <cofactor evidence="6">
        <name>Mn(2+)</name>
        <dbReference type="ChEBI" id="CHEBI:29035"/>
    </cofactor>
    <text evidence="6">The Mn(2+) ion enhances activity.</text>
</comment>
<feature type="domain" description="Peptidase M20 dimerisation" evidence="7">
    <location>
        <begin position="181"/>
        <end position="279"/>
    </location>
</feature>
<feature type="binding site" evidence="6">
    <location>
        <position position="161"/>
    </location>
    <ligand>
        <name>Mn(2+)</name>
        <dbReference type="ChEBI" id="CHEBI:29035"/>
        <label>2</label>
    </ligand>
</feature>
<dbReference type="SUPFAM" id="SSF55031">
    <property type="entry name" value="Bacterial exopeptidase dimerisation domain"/>
    <property type="match status" value="1"/>
</dbReference>
<keyword evidence="1 5" id="KW-0028">Amino-acid biosynthesis</keyword>
<feature type="binding site" evidence="6">
    <location>
        <position position="103"/>
    </location>
    <ligand>
        <name>Mn(2+)</name>
        <dbReference type="ChEBI" id="CHEBI:29035"/>
        <label>2</label>
    </ligand>
</feature>
<dbReference type="UniPathway" id="UPA00034">
    <property type="reaction ID" value="UER00024"/>
</dbReference>
<dbReference type="SUPFAM" id="SSF53187">
    <property type="entry name" value="Zn-dependent exopeptidases"/>
    <property type="match status" value="1"/>
</dbReference>
<dbReference type="GO" id="GO:0050118">
    <property type="term" value="F:N-acetyldiaminopimelate deacetylase activity"/>
    <property type="evidence" value="ECO:0007669"/>
    <property type="project" value="UniProtKB-UniRule"/>
</dbReference>
<dbReference type="NCBIfam" id="TIGR01891">
    <property type="entry name" value="amidohydrolases"/>
    <property type="match status" value="1"/>
</dbReference>
<evidence type="ECO:0000259" key="7">
    <source>
        <dbReference type="Pfam" id="PF07687"/>
    </source>
</evidence>
<dbReference type="InterPro" id="IPR011650">
    <property type="entry name" value="Peptidase_M20_dimer"/>
</dbReference>
<comment type="function">
    <text evidence="5">Catalyzes the conversion of N-acetyl-diaminopimelate to diaminopimelate and acetate.</text>
</comment>
<keyword evidence="2 5" id="KW-0378">Hydrolase</keyword>
<evidence type="ECO:0000313" key="8">
    <source>
        <dbReference type="EMBL" id="KRN06430.1"/>
    </source>
</evidence>
<dbReference type="CDD" id="cd05670">
    <property type="entry name" value="M20_Acy1_YkuR-like"/>
    <property type="match status" value="1"/>
</dbReference>
<dbReference type="Pfam" id="PF07687">
    <property type="entry name" value="M20_dimer"/>
    <property type="match status" value="1"/>
</dbReference>
<dbReference type="HAMAP" id="MF_01692">
    <property type="entry name" value="DapEL"/>
    <property type="match status" value="1"/>
</dbReference>
<protein>
    <recommendedName>
        <fullName evidence="5">N-acetyldiaminopimelate deacetylase</fullName>
        <ecNumber evidence="5">3.5.1.47</ecNumber>
    </recommendedName>
</protein>
<dbReference type="eggNOG" id="COG1473">
    <property type="taxonomic scope" value="Bacteria"/>
</dbReference>
<feature type="binding site" evidence="6">
    <location>
        <position position="135"/>
    </location>
    <ligand>
        <name>Mn(2+)</name>
        <dbReference type="ChEBI" id="CHEBI:29035"/>
        <label>2</label>
    </ligand>
</feature>
<evidence type="ECO:0000256" key="3">
    <source>
        <dbReference type="ARBA" id="ARBA00022915"/>
    </source>
</evidence>
<keyword evidence="6" id="KW-0464">Manganese</keyword>
<dbReference type="GO" id="GO:0019877">
    <property type="term" value="P:diaminopimelate biosynthetic process"/>
    <property type="evidence" value="ECO:0007669"/>
    <property type="project" value="UniProtKB-UniRule"/>
</dbReference>
<proteinExistence type="inferred from homology"/>
<dbReference type="EMBL" id="AYZF01000011">
    <property type="protein sequence ID" value="KRN06430.1"/>
    <property type="molecule type" value="Genomic_DNA"/>
</dbReference>
<sequence length="391" mass="43338">MGIDDMALNEEELIKIRRELHKIPEIGMEEFKTQAKLLEIIKSFPQKYLKIKVWKTAILVRVVGKKPDYTIGYRTDIDGLPVVEQTRLPFSSENPGRMHACGHDIHMTVALGILSFFADNQPTVNMTFIFQPAEENASGGKQLYESGVLDEWMPDEIYAFHDNPQLPMGAIGCRQGTLFAGTCEIHARFIGESGHAAFPQYAKDMVVAGAQFVNQIQTIVSRNVDPIQAGVVTLGHFEAGKTGNVIAGTSQVDGTIRALTQEMNLLIQNRVRKVAEGVAATYECRLELDLHQGGYYPVENNAQTTAAFIEYMKKAENVNFIETRPAMTGEDFGFLLSKIPGTMFWLGVESKYSLHSEFFAPKEGAIIKGVKAMLGFLQARQNGVIVASNNK</sequence>
<dbReference type="Pfam" id="PF01546">
    <property type="entry name" value="Peptidase_M20"/>
    <property type="match status" value="1"/>
</dbReference>
<dbReference type="GO" id="GO:0009089">
    <property type="term" value="P:lysine biosynthetic process via diaminopimelate"/>
    <property type="evidence" value="ECO:0007669"/>
    <property type="project" value="UniProtKB-UniRule"/>
</dbReference>
<dbReference type="PANTHER" id="PTHR11014">
    <property type="entry name" value="PEPTIDASE M20 FAMILY MEMBER"/>
    <property type="match status" value="1"/>
</dbReference>
<organism evidence="8 9">
    <name type="scientific">Liquorilactobacillus sucicola DSM 21376 = JCM 15457</name>
    <dbReference type="NCBI Taxonomy" id="1423806"/>
    <lineage>
        <taxon>Bacteria</taxon>
        <taxon>Bacillati</taxon>
        <taxon>Bacillota</taxon>
        <taxon>Bacilli</taxon>
        <taxon>Lactobacillales</taxon>
        <taxon>Lactobacillaceae</taxon>
        <taxon>Liquorilactobacillus</taxon>
    </lineage>
</organism>
<accession>A0A023D047</accession>
<dbReference type="InterPro" id="IPR036264">
    <property type="entry name" value="Bact_exopeptidase_dim_dom"/>
</dbReference>
<dbReference type="InterPro" id="IPR023905">
    <property type="entry name" value="AcetylDAP_deacetylase"/>
</dbReference>
<feature type="active site" evidence="5">
    <location>
        <position position="76"/>
    </location>
</feature>
<feature type="binding site" evidence="6">
    <location>
        <position position="101"/>
    </location>
    <ligand>
        <name>Mn(2+)</name>
        <dbReference type="ChEBI" id="CHEBI:29035"/>
        <label>2</label>
    </ligand>
</feature>
<evidence type="ECO:0000256" key="6">
    <source>
        <dbReference type="PIRSR" id="PIRSR005962-1"/>
    </source>
</evidence>
<comment type="caution">
    <text evidence="8">The sequence shown here is derived from an EMBL/GenBank/DDBJ whole genome shotgun (WGS) entry which is preliminary data.</text>
</comment>
<name>A0A023D047_9LACO</name>
<keyword evidence="3 5" id="KW-0220">Diaminopimelate biosynthesis</keyword>